<accession>A0ABT3J1H9</accession>
<gene>
    <name evidence="2" type="ORF">OM960_08000</name>
</gene>
<evidence type="ECO:0000256" key="1">
    <source>
        <dbReference type="SAM" id="MobiDB-lite"/>
    </source>
</evidence>
<organism evidence="2 3">
    <name type="scientific">Defluviimonas salinarum</name>
    <dbReference type="NCBI Taxonomy" id="2992147"/>
    <lineage>
        <taxon>Bacteria</taxon>
        <taxon>Pseudomonadati</taxon>
        <taxon>Pseudomonadota</taxon>
        <taxon>Alphaproteobacteria</taxon>
        <taxon>Rhodobacterales</taxon>
        <taxon>Paracoccaceae</taxon>
        <taxon>Albidovulum</taxon>
    </lineage>
</organism>
<dbReference type="EMBL" id="JAPDOG010000005">
    <property type="protein sequence ID" value="MCW3781534.1"/>
    <property type="molecule type" value="Genomic_DNA"/>
</dbReference>
<name>A0ABT3J1H9_9RHOB</name>
<protein>
    <submittedName>
        <fullName evidence="2">Uncharacterized protein</fullName>
    </submittedName>
</protein>
<sequence>MPDATLLEARRAGAAVTFFWDDQPTGYQRKVAEEANPSNGQRVGHSWPGPRDDGAPGAYRITGGRPF</sequence>
<proteinExistence type="predicted"/>
<feature type="region of interest" description="Disordered" evidence="1">
    <location>
        <begin position="35"/>
        <end position="67"/>
    </location>
</feature>
<dbReference type="Proteomes" id="UP001207582">
    <property type="component" value="Unassembled WGS sequence"/>
</dbReference>
<reference evidence="2 3" key="1">
    <citation type="submission" date="2022-10" db="EMBL/GenBank/DDBJ databases">
        <title>Defluviimonas sp. CAU 1641 isolated from mud.</title>
        <authorList>
            <person name="Kim W."/>
        </authorList>
    </citation>
    <scope>NUCLEOTIDE SEQUENCE [LARGE SCALE GENOMIC DNA]</scope>
    <source>
        <strain evidence="2 3">CAU 1641</strain>
    </source>
</reference>
<dbReference type="RefSeq" id="WP_264771593.1">
    <property type="nucleotide sequence ID" value="NZ_JAPDOG010000005.1"/>
</dbReference>
<evidence type="ECO:0000313" key="3">
    <source>
        <dbReference type="Proteomes" id="UP001207582"/>
    </source>
</evidence>
<evidence type="ECO:0000313" key="2">
    <source>
        <dbReference type="EMBL" id="MCW3781534.1"/>
    </source>
</evidence>
<comment type="caution">
    <text evidence="2">The sequence shown here is derived from an EMBL/GenBank/DDBJ whole genome shotgun (WGS) entry which is preliminary data.</text>
</comment>
<keyword evidence="3" id="KW-1185">Reference proteome</keyword>